<dbReference type="Proteomes" id="UP000681967">
    <property type="component" value="Unassembled WGS sequence"/>
</dbReference>
<name>A0A8S3G399_9BILA</name>
<sequence>MIEQRNLDWFPRMRTSSLDIQEDKNKEDLDNRILKYQMEDANKAIKSLTMELSELQKM</sequence>
<feature type="non-terminal residue" evidence="2">
    <location>
        <position position="1"/>
    </location>
</feature>
<dbReference type="AlphaFoldDB" id="A0A8S3G399"/>
<organism evidence="2 3">
    <name type="scientific">Rotaria magnacalcarata</name>
    <dbReference type="NCBI Taxonomy" id="392030"/>
    <lineage>
        <taxon>Eukaryota</taxon>
        <taxon>Metazoa</taxon>
        <taxon>Spiralia</taxon>
        <taxon>Gnathifera</taxon>
        <taxon>Rotifera</taxon>
        <taxon>Eurotatoria</taxon>
        <taxon>Bdelloidea</taxon>
        <taxon>Philodinida</taxon>
        <taxon>Philodinidae</taxon>
        <taxon>Rotaria</taxon>
    </lineage>
</organism>
<accession>A0A8S3G399</accession>
<gene>
    <name evidence="2" type="ORF">BYL167_LOCUS71675</name>
</gene>
<evidence type="ECO:0000313" key="2">
    <source>
        <dbReference type="EMBL" id="CAF5148134.1"/>
    </source>
</evidence>
<keyword evidence="1" id="KW-0175">Coiled coil</keyword>
<proteinExistence type="predicted"/>
<evidence type="ECO:0000313" key="3">
    <source>
        <dbReference type="Proteomes" id="UP000681967"/>
    </source>
</evidence>
<reference evidence="2" key="1">
    <citation type="submission" date="2021-02" db="EMBL/GenBank/DDBJ databases">
        <authorList>
            <person name="Nowell W R."/>
        </authorList>
    </citation>
    <scope>NUCLEOTIDE SEQUENCE</scope>
</reference>
<evidence type="ECO:0000256" key="1">
    <source>
        <dbReference type="SAM" id="Coils"/>
    </source>
</evidence>
<feature type="coiled-coil region" evidence="1">
    <location>
        <begin position="31"/>
        <end position="58"/>
    </location>
</feature>
<protein>
    <submittedName>
        <fullName evidence="2">Uncharacterized protein</fullName>
    </submittedName>
</protein>
<dbReference type="EMBL" id="CAJOBH010256065">
    <property type="protein sequence ID" value="CAF5148134.1"/>
    <property type="molecule type" value="Genomic_DNA"/>
</dbReference>
<comment type="caution">
    <text evidence="2">The sequence shown here is derived from an EMBL/GenBank/DDBJ whole genome shotgun (WGS) entry which is preliminary data.</text>
</comment>